<feature type="transmembrane region" description="Helical" evidence="5">
    <location>
        <begin position="334"/>
        <end position="352"/>
    </location>
</feature>
<dbReference type="InterPro" id="IPR011701">
    <property type="entry name" value="MFS"/>
</dbReference>
<organism evidence="7 8">
    <name type="scientific">Actinomadura parmotrematis</name>
    <dbReference type="NCBI Taxonomy" id="2864039"/>
    <lineage>
        <taxon>Bacteria</taxon>
        <taxon>Bacillati</taxon>
        <taxon>Actinomycetota</taxon>
        <taxon>Actinomycetes</taxon>
        <taxon>Streptosporangiales</taxon>
        <taxon>Thermomonosporaceae</taxon>
        <taxon>Actinomadura</taxon>
    </lineage>
</organism>
<dbReference type="Pfam" id="PF07690">
    <property type="entry name" value="MFS_1"/>
    <property type="match status" value="1"/>
</dbReference>
<dbReference type="PROSITE" id="PS50850">
    <property type="entry name" value="MFS"/>
    <property type="match status" value="1"/>
</dbReference>
<dbReference type="Gene3D" id="1.20.1250.20">
    <property type="entry name" value="MFS general substrate transporter like domains"/>
    <property type="match status" value="1"/>
</dbReference>
<feature type="transmembrane region" description="Helical" evidence="5">
    <location>
        <begin position="358"/>
        <end position="377"/>
    </location>
</feature>
<dbReference type="InterPro" id="IPR020846">
    <property type="entry name" value="MFS_dom"/>
</dbReference>
<evidence type="ECO:0000256" key="4">
    <source>
        <dbReference type="ARBA" id="ARBA00023136"/>
    </source>
</evidence>
<reference evidence="7 8" key="1">
    <citation type="submission" date="2021-07" db="EMBL/GenBank/DDBJ databases">
        <title>Actinomadura sp. PM05-2 isolated from lichen.</title>
        <authorList>
            <person name="Somphong A."/>
            <person name="Phongsopitanun W."/>
            <person name="Tanasupawat S."/>
            <person name="Peongsungnone V."/>
        </authorList>
    </citation>
    <scope>NUCLEOTIDE SEQUENCE [LARGE SCALE GENOMIC DNA]</scope>
    <source>
        <strain evidence="7 8">PM05-2</strain>
    </source>
</reference>
<evidence type="ECO:0000313" key="7">
    <source>
        <dbReference type="EMBL" id="MBW8486409.1"/>
    </source>
</evidence>
<dbReference type="PANTHER" id="PTHR42718:SF42">
    <property type="entry name" value="EXPORT PROTEIN"/>
    <property type="match status" value="1"/>
</dbReference>
<feature type="transmembrane region" description="Helical" evidence="5">
    <location>
        <begin position="468"/>
        <end position="487"/>
    </location>
</feature>
<proteinExistence type="predicted"/>
<feature type="transmembrane region" description="Helical" evidence="5">
    <location>
        <begin position="138"/>
        <end position="157"/>
    </location>
</feature>
<gene>
    <name evidence="7" type="ORF">K1Y72_28855</name>
</gene>
<accession>A0ABS7G123</accession>
<sequence>MAAATPPPTAHRAVLPVVMLSLATVVSAVVSLNVAIPSIARDTRASQTELSWIIDAYALVFAALLLLGGAIGDRYGRRRALLGGLAVFGAASAAAMAATDPAWLIAIRGVLGAGAALVMPATLSTITSTFPPERRARAVGAWAGVAGASAILGLLVSGSLLEAWSWRSVFVLNIALALVAMAATAAVVPESADPAAPRLDLTGALFTVAGLGTGVYSIIEAPAAGWASARTLGGLALALAILAGFVRWELSRPNPLIDPRLFRVRAFSAGALSVTVQFFAFFGFVFLILQYLQLVRGDRPIVAAVSLLPMAAAMMPAARGLAPRLVARAGQRPVNVAGLVLVAAGLLVLSRLDAGSGYWLLLGGLLPLGAGMGLAMTPATTAITDALPAAKQGVGSAVNDLARELGGALGIAVLGSVLQSSYRSAFEPRGLPAPVAAQAESSVAVASRLGPQIAGQAHEAFASGLQTALLIAAAAVAVTAVAVAALLHRAGEPAAEPAPVGAGR</sequence>
<keyword evidence="4 5" id="KW-0472">Membrane</keyword>
<keyword evidence="8" id="KW-1185">Reference proteome</keyword>
<dbReference type="SUPFAM" id="SSF103473">
    <property type="entry name" value="MFS general substrate transporter"/>
    <property type="match status" value="1"/>
</dbReference>
<feature type="transmembrane region" description="Helical" evidence="5">
    <location>
        <begin position="169"/>
        <end position="189"/>
    </location>
</feature>
<evidence type="ECO:0000256" key="2">
    <source>
        <dbReference type="ARBA" id="ARBA00022692"/>
    </source>
</evidence>
<feature type="transmembrane region" description="Helical" evidence="5">
    <location>
        <begin position="267"/>
        <end position="289"/>
    </location>
</feature>
<feature type="transmembrane region" description="Helical" evidence="5">
    <location>
        <begin position="80"/>
        <end position="99"/>
    </location>
</feature>
<comment type="caution">
    <text evidence="7">The sequence shown here is derived from an EMBL/GenBank/DDBJ whole genome shotgun (WGS) entry which is preliminary data.</text>
</comment>
<dbReference type="PANTHER" id="PTHR42718">
    <property type="entry name" value="MAJOR FACILITATOR SUPERFAMILY MULTIDRUG TRANSPORTER MFSC"/>
    <property type="match status" value="1"/>
</dbReference>
<feature type="domain" description="Major facilitator superfamily (MFS) profile" evidence="6">
    <location>
        <begin position="13"/>
        <end position="491"/>
    </location>
</feature>
<evidence type="ECO:0000256" key="1">
    <source>
        <dbReference type="ARBA" id="ARBA00004651"/>
    </source>
</evidence>
<feature type="transmembrane region" description="Helical" evidence="5">
    <location>
        <begin position="225"/>
        <end position="246"/>
    </location>
</feature>
<feature type="transmembrane region" description="Helical" evidence="5">
    <location>
        <begin position="50"/>
        <end position="68"/>
    </location>
</feature>
<protein>
    <submittedName>
        <fullName evidence="7">MFS transporter</fullName>
    </submittedName>
</protein>
<feature type="transmembrane region" description="Helical" evidence="5">
    <location>
        <begin position="301"/>
        <end position="322"/>
    </location>
</feature>
<dbReference type="CDD" id="cd17321">
    <property type="entry name" value="MFS_MMR_MDR_like"/>
    <property type="match status" value="1"/>
</dbReference>
<evidence type="ECO:0000259" key="6">
    <source>
        <dbReference type="PROSITE" id="PS50850"/>
    </source>
</evidence>
<dbReference type="RefSeq" id="WP_220169646.1">
    <property type="nucleotide sequence ID" value="NZ_JAIBOA010000023.1"/>
</dbReference>
<evidence type="ECO:0000313" key="8">
    <source>
        <dbReference type="Proteomes" id="UP000774570"/>
    </source>
</evidence>
<evidence type="ECO:0000256" key="5">
    <source>
        <dbReference type="SAM" id="Phobius"/>
    </source>
</evidence>
<name>A0ABS7G123_9ACTN</name>
<dbReference type="InterPro" id="IPR036259">
    <property type="entry name" value="MFS_trans_sf"/>
</dbReference>
<feature type="transmembrane region" description="Helical" evidence="5">
    <location>
        <begin position="201"/>
        <end position="219"/>
    </location>
</feature>
<dbReference type="Gene3D" id="1.20.1720.10">
    <property type="entry name" value="Multidrug resistance protein D"/>
    <property type="match status" value="1"/>
</dbReference>
<keyword evidence="2 5" id="KW-0812">Transmembrane</keyword>
<dbReference type="EMBL" id="JAIBOA010000023">
    <property type="protein sequence ID" value="MBW8486409.1"/>
    <property type="molecule type" value="Genomic_DNA"/>
</dbReference>
<comment type="subcellular location">
    <subcellularLocation>
        <location evidence="1">Cell membrane</location>
        <topology evidence="1">Multi-pass membrane protein</topology>
    </subcellularLocation>
</comment>
<keyword evidence="3 5" id="KW-1133">Transmembrane helix</keyword>
<dbReference type="Proteomes" id="UP000774570">
    <property type="component" value="Unassembled WGS sequence"/>
</dbReference>
<feature type="transmembrane region" description="Helical" evidence="5">
    <location>
        <begin position="12"/>
        <end position="30"/>
    </location>
</feature>
<evidence type="ECO:0000256" key="3">
    <source>
        <dbReference type="ARBA" id="ARBA00022989"/>
    </source>
</evidence>